<evidence type="ECO:0000256" key="1">
    <source>
        <dbReference type="SAM" id="MobiDB-lite"/>
    </source>
</evidence>
<gene>
    <name evidence="2" type="ORF">V6N12_013780</name>
</gene>
<reference evidence="2 3" key="1">
    <citation type="journal article" date="2024" name="G3 (Bethesda)">
        <title>Genome assembly of Hibiscus sabdariffa L. provides insights into metabolisms of medicinal natural products.</title>
        <authorList>
            <person name="Kim T."/>
        </authorList>
    </citation>
    <scope>NUCLEOTIDE SEQUENCE [LARGE SCALE GENOMIC DNA]</scope>
    <source>
        <strain evidence="2">TK-2024</strain>
        <tissue evidence="2">Old leaves</tissue>
    </source>
</reference>
<evidence type="ECO:0000313" key="2">
    <source>
        <dbReference type="EMBL" id="KAK8523695.1"/>
    </source>
</evidence>
<evidence type="ECO:0000313" key="3">
    <source>
        <dbReference type="Proteomes" id="UP001472677"/>
    </source>
</evidence>
<proteinExistence type="predicted"/>
<comment type="caution">
    <text evidence="2">The sequence shown here is derived from an EMBL/GenBank/DDBJ whole genome shotgun (WGS) entry which is preliminary data.</text>
</comment>
<name>A0ABR2CWY8_9ROSI</name>
<feature type="region of interest" description="Disordered" evidence="1">
    <location>
        <begin position="1"/>
        <end position="26"/>
    </location>
</feature>
<sequence length="288" mass="29986">MLMVSSHPPSISQDHGQGRALDDRHEAGDEGGSWWWLIGGVSWYPDVGFGGGPGLGPVVGDGYPQGAARLLVQRKKEALGSSQGVALPDLGRGAGWYEVGRSLWWPSDGGLRVRWGGGPGWVPNGGGACRHGPRFFDEGCNGRGPGWRPNGGGGCPLGLRFLDERSLVGGPGRRTDGADGCTQGADWSRLQGRVQAQGRTGRSRLHAGRGARTGCGHSGNSRHRSGPWGDGGVIRDPTNPHWEGPDLGPVGAEEGDHAPAVWAGCPDVPPGGPDTVLRAVGRGGRPFF</sequence>
<feature type="compositionally biased region" description="Basic and acidic residues" evidence="1">
    <location>
        <begin position="16"/>
        <end position="26"/>
    </location>
</feature>
<accession>A0ABR2CWY8</accession>
<dbReference type="Proteomes" id="UP001472677">
    <property type="component" value="Unassembled WGS sequence"/>
</dbReference>
<protein>
    <submittedName>
        <fullName evidence="2">Uncharacterized protein</fullName>
    </submittedName>
</protein>
<dbReference type="EMBL" id="JBBPBM010000042">
    <property type="protein sequence ID" value="KAK8523695.1"/>
    <property type="molecule type" value="Genomic_DNA"/>
</dbReference>
<feature type="region of interest" description="Disordered" evidence="1">
    <location>
        <begin position="194"/>
        <end position="259"/>
    </location>
</feature>
<organism evidence="2 3">
    <name type="scientific">Hibiscus sabdariffa</name>
    <name type="common">roselle</name>
    <dbReference type="NCBI Taxonomy" id="183260"/>
    <lineage>
        <taxon>Eukaryota</taxon>
        <taxon>Viridiplantae</taxon>
        <taxon>Streptophyta</taxon>
        <taxon>Embryophyta</taxon>
        <taxon>Tracheophyta</taxon>
        <taxon>Spermatophyta</taxon>
        <taxon>Magnoliopsida</taxon>
        <taxon>eudicotyledons</taxon>
        <taxon>Gunneridae</taxon>
        <taxon>Pentapetalae</taxon>
        <taxon>rosids</taxon>
        <taxon>malvids</taxon>
        <taxon>Malvales</taxon>
        <taxon>Malvaceae</taxon>
        <taxon>Malvoideae</taxon>
        <taxon>Hibiscus</taxon>
    </lineage>
</organism>
<keyword evidence="3" id="KW-1185">Reference proteome</keyword>